<organism evidence="2 3">
    <name type="scientific">Actinopolymorpha pittospori</name>
    <dbReference type="NCBI Taxonomy" id="648752"/>
    <lineage>
        <taxon>Bacteria</taxon>
        <taxon>Bacillati</taxon>
        <taxon>Actinomycetota</taxon>
        <taxon>Actinomycetes</taxon>
        <taxon>Propionibacteriales</taxon>
        <taxon>Actinopolymorphaceae</taxon>
        <taxon>Actinopolymorpha</taxon>
    </lineage>
</organism>
<reference evidence="2" key="1">
    <citation type="submission" date="2020-10" db="EMBL/GenBank/DDBJ databases">
        <title>Sequencing the genomes of 1000 actinobacteria strains.</title>
        <authorList>
            <person name="Klenk H.-P."/>
        </authorList>
    </citation>
    <scope>NUCLEOTIDE SEQUENCE</scope>
    <source>
        <strain evidence="2">DSM 45354</strain>
    </source>
</reference>
<evidence type="ECO:0000313" key="2">
    <source>
        <dbReference type="EMBL" id="MBE1611515.1"/>
    </source>
</evidence>
<dbReference type="AlphaFoldDB" id="A0A927NAY3"/>
<protein>
    <submittedName>
        <fullName evidence="2">Uncharacterized protein</fullName>
    </submittedName>
</protein>
<gene>
    <name evidence="2" type="ORF">HEB94_008363</name>
</gene>
<proteinExistence type="predicted"/>
<comment type="caution">
    <text evidence="2">The sequence shown here is derived from an EMBL/GenBank/DDBJ whole genome shotgun (WGS) entry which is preliminary data.</text>
</comment>
<sequence>MTRYAAHAVRSLDAGTVSAPEPTEEFACPSAP</sequence>
<dbReference type="EMBL" id="JADBEM010000001">
    <property type="protein sequence ID" value="MBE1611515.1"/>
    <property type="molecule type" value="Genomic_DNA"/>
</dbReference>
<feature type="region of interest" description="Disordered" evidence="1">
    <location>
        <begin position="1"/>
        <end position="32"/>
    </location>
</feature>
<name>A0A927NAY3_9ACTN</name>
<evidence type="ECO:0000313" key="3">
    <source>
        <dbReference type="Proteomes" id="UP000638648"/>
    </source>
</evidence>
<accession>A0A927NAY3</accession>
<keyword evidence="3" id="KW-1185">Reference proteome</keyword>
<evidence type="ECO:0000256" key="1">
    <source>
        <dbReference type="SAM" id="MobiDB-lite"/>
    </source>
</evidence>
<dbReference type="Proteomes" id="UP000638648">
    <property type="component" value="Unassembled WGS sequence"/>
</dbReference>